<dbReference type="EMBL" id="RCMG01001659">
    <property type="protein sequence ID" value="KAG2822506.1"/>
    <property type="molecule type" value="Genomic_DNA"/>
</dbReference>
<evidence type="ECO:0000313" key="2">
    <source>
        <dbReference type="EMBL" id="KAG2889204.1"/>
    </source>
</evidence>
<dbReference type="Proteomes" id="UP000735874">
    <property type="component" value="Unassembled WGS sequence"/>
</dbReference>
<accession>A0A8T1EYZ2</accession>
<dbReference type="Proteomes" id="UP000774804">
    <property type="component" value="Unassembled WGS sequence"/>
</dbReference>
<reference evidence="4" key="1">
    <citation type="submission" date="2018-10" db="EMBL/GenBank/DDBJ databases">
        <title>Effector identification in a new, highly contiguous assembly of the strawberry crown rot pathogen Phytophthora cactorum.</title>
        <authorList>
            <person name="Armitage A.D."/>
            <person name="Nellist C.F."/>
            <person name="Bates H."/>
            <person name="Vickerstaff R.J."/>
            <person name="Harrison R.J."/>
        </authorList>
    </citation>
    <scope>NUCLEOTIDE SEQUENCE</scope>
    <source>
        <strain evidence="1">15-7</strain>
        <strain evidence="3">4032</strain>
        <strain evidence="2">4040</strain>
        <strain evidence="4">P415</strain>
    </source>
</reference>
<protein>
    <submittedName>
        <fullName evidence="4">Uncharacterized protein</fullName>
    </submittedName>
</protein>
<evidence type="ECO:0000313" key="5">
    <source>
        <dbReference type="Proteomes" id="UP000697107"/>
    </source>
</evidence>
<evidence type="ECO:0000313" key="4">
    <source>
        <dbReference type="EMBL" id="KAG2961123.1"/>
    </source>
</evidence>
<sequence>MTAGELRTFIKFGNDRCVISGARQISLCDFEVNVLGGVNGKKSQQVFLMCILNDGVYVCAAFSSLRVTHCFSTLVSNGEKVIYDYDKPGVPVDSCDRQWIVGIIFVRRICLYPKLKI</sequence>
<organism evidence="4 5">
    <name type="scientific">Phytophthora cactorum</name>
    <dbReference type="NCBI Taxonomy" id="29920"/>
    <lineage>
        <taxon>Eukaryota</taxon>
        <taxon>Sar</taxon>
        <taxon>Stramenopiles</taxon>
        <taxon>Oomycota</taxon>
        <taxon>Peronosporomycetes</taxon>
        <taxon>Peronosporales</taxon>
        <taxon>Peronosporaceae</taxon>
        <taxon>Phytophthora</taxon>
    </lineage>
</organism>
<comment type="caution">
    <text evidence="4">The sequence shown here is derived from an EMBL/GenBank/DDBJ whole genome shotgun (WGS) entry which is preliminary data.</text>
</comment>
<gene>
    <name evidence="1" type="ORF">PC113_g22324</name>
    <name evidence="3" type="ORF">PC115_g13926</name>
    <name evidence="2" type="ORF">PC117_g24741</name>
    <name evidence="4" type="ORF">PC118_g22141</name>
</gene>
<evidence type="ECO:0000313" key="3">
    <source>
        <dbReference type="EMBL" id="KAG2907473.1"/>
    </source>
</evidence>
<dbReference type="AlphaFoldDB" id="A0A8T1EYZ2"/>
<dbReference type="Proteomes" id="UP000697107">
    <property type="component" value="Unassembled WGS sequence"/>
</dbReference>
<dbReference type="EMBL" id="RCML01001656">
    <property type="protein sequence ID" value="KAG2961123.1"/>
    <property type="molecule type" value="Genomic_DNA"/>
</dbReference>
<proteinExistence type="predicted"/>
<name>A0A8T1EYZ2_9STRA</name>
<evidence type="ECO:0000313" key="1">
    <source>
        <dbReference type="EMBL" id="KAG2822506.1"/>
    </source>
</evidence>
<dbReference type="EMBL" id="RCMI01000512">
    <property type="protein sequence ID" value="KAG2907473.1"/>
    <property type="molecule type" value="Genomic_DNA"/>
</dbReference>
<dbReference type="EMBL" id="RCMK01001735">
    <property type="protein sequence ID" value="KAG2889204.1"/>
    <property type="molecule type" value="Genomic_DNA"/>
</dbReference>
<dbReference type="Proteomes" id="UP000736787">
    <property type="component" value="Unassembled WGS sequence"/>
</dbReference>